<dbReference type="Proteomes" id="UP001295684">
    <property type="component" value="Unassembled WGS sequence"/>
</dbReference>
<organism evidence="2 3">
    <name type="scientific">Euplotes crassus</name>
    <dbReference type="NCBI Taxonomy" id="5936"/>
    <lineage>
        <taxon>Eukaryota</taxon>
        <taxon>Sar</taxon>
        <taxon>Alveolata</taxon>
        <taxon>Ciliophora</taxon>
        <taxon>Intramacronucleata</taxon>
        <taxon>Spirotrichea</taxon>
        <taxon>Hypotrichia</taxon>
        <taxon>Euplotida</taxon>
        <taxon>Euplotidae</taxon>
        <taxon>Moneuplotes</taxon>
    </lineage>
</organism>
<feature type="transmembrane region" description="Helical" evidence="1">
    <location>
        <begin position="99"/>
        <end position="122"/>
    </location>
</feature>
<evidence type="ECO:0000313" key="3">
    <source>
        <dbReference type="Proteomes" id="UP001295684"/>
    </source>
</evidence>
<comment type="caution">
    <text evidence="2">The sequence shown here is derived from an EMBL/GenBank/DDBJ whole genome shotgun (WGS) entry which is preliminary data.</text>
</comment>
<name>A0AAD1U9L0_EUPCR</name>
<gene>
    <name evidence="2" type="ORF">ECRASSUSDP1_LOCUS6295</name>
</gene>
<evidence type="ECO:0000256" key="1">
    <source>
        <dbReference type="SAM" id="Phobius"/>
    </source>
</evidence>
<proteinExistence type="predicted"/>
<keyword evidence="1" id="KW-0472">Membrane</keyword>
<reference evidence="2" key="1">
    <citation type="submission" date="2023-07" db="EMBL/GenBank/DDBJ databases">
        <authorList>
            <consortium name="AG Swart"/>
            <person name="Singh M."/>
            <person name="Singh A."/>
            <person name="Seah K."/>
            <person name="Emmerich C."/>
        </authorList>
    </citation>
    <scope>NUCLEOTIDE SEQUENCE</scope>
    <source>
        <strain evidence="2">DP1</strain>
    </source>
</reference>
<keyword evidence="1" id="KW-1133">Transmembrane helix</keyword>
<accession>A0AAD1U9L0</accession>
<keyword evidence="3" id="KW-1185">Reference proteome</keyword>
<dbReference type="AlphaFoldDB" id="A0AAD1U9L0"/>
<feature type="transmembrane region" description="Helical" evidence="1">
    <location>
        <begin position="161"/>
        <end position="184"/>
    </location>
</feature>
<evidence type="ECO:0000313" key="2">
    <source>
        <dbReference type="EMBL" id="CAI2364945.1"/>
    </source>
</evidence>
<feature type="transmembrane region" description="Helical" evidence="1">
    <location>
        <begin position="134"/>
        <end position="154"/>
    </location>
</feature>
<feature type="transmembrane region" description="Helical" evidence="1">
    <location>
        <begin position="6"/>
        <end position="24"/>
    </location>
</feature>
<dbReference type="EMBL" id="CAMPGE010006101">
    <property type="protein sequence ID" value="CAI2364945.1"/>
    <property type="molecule type" value="Genomic_DNA"/>
</dbReference>
<keyword evidence="1" id="KW-0812">Transmembrane</keyword>
<sequence>MLLIYTLLIIWEFNFVLCISFNQFPMLFIAFECFKFSICVESLGFSNYIFVHGFAEWTFNVLQNTFFLIQLFLALLESFLKVFMLGFELIMPNRKSRKFLLKVFFLNLFSPNQVLLFFYFVVELVHCSFNSFDLCFRVLVILLEILDLFLAFSLSSLFDIFCLLLNFLLCFGFNLVFELCGYFSDSLLKFWGFSNCLFLDSTNLAVS</sequence>
<feature type="transmembrane region" description="Helical" evidence="1">
    <location>
        <begin position="67"/>
        <end position="87"/>
    </location>
</feature>
<protein>
    <submittedName>
        <fullName evidence="2">Uncharacterized protein</fullName>
    </submittedName>
</protein>